<evidence type="ECO:0000256" key="1">
    <source>
        <dbReference type="ARBA" id="ARBA00022723"/>
    </source>
</evidence>
<organism evidence="3 4">
    <name type="scientific">Candidatus Liptonbacteria bacterium CG11_big_fil_rev_8_21_14_0_20_35_14</name>
    <dbReference type="NCBI Taxonomy" id="1974634"/>
    <lineage>
        <taxon>Bacteria</taxon>
        <taxon>Candidatus Liptoniibacteriota</taxon>
    </lineage>
</organism>
<sequence length="210" mass="23897">MMTVVPAINEVSFEELLKKIEIAREFKAPFIKFDIADGDFSSVKTWSDSSLLASLPTDLFYEIHFMWRETDSFFEEWLKKPVTRFIFHIETTKNPLIIKERCEALKIVPVLAMVFDSDWALIEPYIVKFNAFQVLAVVPGKSHQKFDERALKLIANLRKIKPSATIEVDGGVNEISAPLFVEAGADMLASTSFIFDSINPIASYKKLLNI</sequence>
<keyword evidence="2" id="KW-0413">Isomerase</keyword>
<evidence type="ECO:0000313" key="3">
    <source>
        <dbReference type="EMBL" id="PIR05105.1"/>
    </source>
</evidence>
<dbReference type="GO" id="GO:0005975">
    <property type="term" value="P:carbohydrate metabolic process"/>
    <property type="evidence" value="ECO:0007669"/>
    <property type="project" value="InterPro"/>
</dbReference>
<dbReference type="Proteomes" id="UP000229893">
    <property type="component" value="Unassembled WGS sequence"/>
</dbReference>
<protein>
    <recommendedName>
        <fullName evidence="5">Ribulose-phosphate 3-epimerase</fullName>
    </recommendedName>
</protein>
<dbReference type="InterPro" id="IPR013785">
    <property type="entry name" value="Aldolase_TIM"/>
</dbReference>
<comment type="caution">
    <text evidence="3">The sequence shown here is derived from an EMBL/GenBank/DDBJ whole genome shotgun (WGS) entry which is preliminary data.</text>
</comment>
<dbReference type="InterPro" id="IPR000056">
    <property type="entry name" value="Ribul_P_3_epim-like"/>
</dbReference>
<accession>A0A2H0NAE9</accession>
<dbReference type="InterPro" id="IPR011060">
    <property type="entry name" value="RibuloseP-bd_barrel"/>
</dbReference>
<dbReference type="EMBL" id="PCWO01000013">
    <property type="protein sequence ID" value="PIR05105.1"/>
    <property type="molecule type" value="Genomic_DNA"/>
</dbReference>
<evidence type="ECO:0008006" key="5">
    <source>
        <dbReference type="Google" id="ProtNLM"/>
    </source>
</evidence>
<gene>
    <name evidence="3" type="ORF">COV57_00855</name>
</gene>
<dbReference type="GO" id="GO:0016857">
    <property type="term" value="F:racemase and epimerase activity, acting on carbohydrates and derivatives"/>
    <property type="evidence" value="ECO:0007669"/>
    <property type="project" value="InterPro"/>
</dbReference>
<dbReference type="SUPFAM" id="SSF51366">
    <property type="entry name" value="Ribulose-phoshate binding barrel"/>
    <property type="match status" value="1"/>
</dbReference>
<dbReference type="Pfam" id="PF00834">
    <property type="entry name" value="Ribul_P_3_epim"/>
    <property type="match status" value="1"/>
</dbReference>
<dbReference type="AlphaFoldDB" id="A0A2H0NAE9"/>
<dbReference type="PANTHER" id="PTHR11749">
    <property type="entry name" value="RIBULOSE-5-PHOSPHATE-3-EPIMERASE"/>
    <property type="match status" value="1"/>
</dbReference>
<reference evidence="3 4" key="1">
    <citation type="submission" date="2017-09" db="EMBL/GenBank/DDBJ databases">
        <title>Depth-based differentiation of microbial function through sediment-hosted aquifers and enrichment of novel symbionts in the deep terrestrial subsurface.</title>
        <authorList>
            <person name="Probst A.J."/>
            <person name="Ladd B."/>
            <person name="Jarett J.K."/>
            <person name="Geller-Mcgrath D.E."/>
            <person name="Sieber C.M."/>
            <person name="Emerson J.B."/>
            <person name="Anantharaman K."/>
            <person name="Thomas B.C."/>
            <person name="Malmstrom R."/>
            <person name="Stieglmeier M."/>
            <person name="Klingl A."/>
            <person name="Woyke T."/>
            <person name="Ryan C.M."/>
            <person name="Banfield J.F."/>
        </authorList>
    </citation>
    <scope>NUCLEOTIDE SEQUENCE [LARGE SCALE GENOMIC DNA]</scope>
    <source>
        <strain evidence="3">CG11_big_fil_rev_8_21_14_0_20_35_14</strain>
    </source>
</reference>
<keyword evidence="1" id="KW-0479">Metal-binding</keyword>
<dbReference type="GO" id="GO:0046872">
    <property type="term" value="F:metal ion binding"/>
    <property type="evidence" value="ECO:0007669"/>
    <property type="project" value="UniProtKB-KW"/>
</dbReference>
<name>A0A2H0NAE9_9BACT</name>
<dbReference type="Gene3D" id="3.20.20.70">
    <property type="entry name" value="Aldolase class I"/>
    <property type="match status" value="1"/>
</dbReference>
<evidence type="ECO:0000256" key="2">
    <source>
        <dbReference type="ARBA" id="ARBA00023235"/>
    </source>
</evidence>
<evidence type="ECO:0000313" key="4">
    <source>
        <dbReference type="Proteomes" id="UP000229893"/>
    </source>
</evidence>
<proteinExistence type="predicted"/>